<reference evidence="3" key="1">
    <citation type="submission" date="2015-07" db="EMBL/GenBank/DDBJ databases">
        <title>Draft genome sequence of Acetobacterium bakii DSM 8293, a potential psychrophilic chemical producer through syngas fermentation.</title>
        <authorList>
            <person name="Song Y."/>
            <person name="Hwang S."/>
            <person name="Cho B.-K."/>
        </authorList>
    </citation>
    <scope>NUCLEOTIDE SEQUENCE [LARGE SCALE GENOMIC DNA]</scope>
    <source>
        <strain evidence="3">DSM 8239</strain>
    </source>
</reference>
<name>A0A0L6U660_9FIRM</name>
<dbReference type="GO" id="GO:0051536">
    <property type="term" value="F:iron-sulfur cluster binding"/>
    <property type="evidence" value="ECO:0007669"/>
    <property type="project" value="InterPro"/>
</dbReference>
<dbReference type="OrthoDB" id="9804157at2"/>
<dbReference type="AlphaFoldDB" id="A0A0L6U660"/>
<dbReference type="EMBL" id="LGYO01000006">
    <property type="protein sequence ID" value="KNZ43280.1"/>
    <property type="molecule type" value="Genomic_DNA"/>
</dbReference>
<dbReference type="GO" id="GO:0005506">
    <property type="term" value="F:iron ion binding"/>
    <property type="evidence" value="ECO:0007669"/>
    <property type="project" value="InterPro"/>
</dbReference>
<dbReference type="STRING" id="52689.AKG39_02240"/>
<dbReference type="PANTHER" id="PTHR10093">
    <property type="entry name" value="IRON-SULFUR CLUSTER ASSEMBLY ENZYME NIFU HOMOLOG"/>
    <property type="match status" value="1"/>
</dbReference>
<keyword evidence="3" id="KW-1185">Reference proteome</keyword>
<dbReference type="GO" id="GO:0016226">
    <property type="term" value="P:iron-sulfur cluster assembly"/>
    <property type="evidence" value="ECO:0007669"/>
    <property type="project" value="InterPro"/>
</dbReference>
<dbReference type="Gene3D" id="3.90.1010.10">
    <property type="match status" value="1"/>
</dbReference>
<dbReference type="InterPro" id="IPR002871">
    <property type="entry name" value="NIF_FeS_clus_asmbl_NifU_N"/>
</dbReference>
<accession>A0A0L6U660</accession>
<gene>
    <name evidence="2" type="ORF">AKG39_02240</name>
</gene>
<evidence type="ECO:0000259" key="1">
    <source>
        <dbReference type="Pfam" id="PF01592"/>
    </source>
</evidence>
<protein>
    <submittedName>
        <fullName evidence="2">Nitrogen fixation protein NifU</fullName>
    </submittedName>
</protein>
<feature type="domain" description="NIF system FeS cluster assembly NifU N-terminal" evidence="1">
    <location>
        <begin position="2"/>
        <end position="123"/>
    </location>
</feature>
<dbReference type="Proteomes" id="UP000036873">
    <property type="component" value="Unassembled WGS sequence"/>
</dbReference>
<evidence type="ECO:0000313" key="2">
    <source>
        <dbReference type="EMBL" id="KNZ43280.1"/>
    </source>
</evidence>
<dbReference type="PATRIC" id="fig|52689.4.peg.3153"/>
<proteinExistence type="predicted"/>
<dbReference type="RefSeq" id="WP_050738729.1">
    <property type="nucleotide sequence ID" value="NZ_LGYO01000006.1"/>
</dbReference>
<sequence>MEYTDVVMENFTCPKHVGELEDANGVGQVGSPACGDIMKIFLRIGDDDIIQDASFKTFGCGAAVASSSMATDMIIGKSIEEAAKFKNSDVVDALGGLPAEKIHCSVLAAEAIQAAIEDYKSKKA</sequence>
<dbReference type="CDD" id="cd06664">
    <property type="entry name" value="IscU_like"/>
    <property type="match status" value="1"/>
</dbReference>
<dbReference type="SUPFAM" id="SSF82649">
    <property type="entry name" value="SufE/NifU"/>
    <property type="match status" value="1"/>
</dbReference>
<organism evidence="2 3">
    <name type="scientific">Acetobacterium bakii</name>
    <dbReference type="NCBI Taxonomy" id="52689"/>
    <lineage>
        <taxon>Bacteria</taxon>
        <taxon>Bacillati</taxon>
        <taxon>Bacillota</taxon>
        <taxon>Clostridia</taxon>
        <taxon>Eubacteriales</taxon>
        <taxon>Eubacteriaceae</taxon>
        <taxon>Acetobacterium</taxon>
    </lineage>
</organism>
<evidence type="ECO:0000313" key="3">
    <source>
        <dbReference type="Proteomes" id="UP000036873"/>
    </source>
</evidence>
<comment type="caution">
    <text evidence="2">The sequence shown here is derived from an EMBL/GenBank/DDBJ whole genome shotgun (WGS) entry which is preliminary data.</text>
</comment>
<dbReference type="Pfam" id="PF01592">
    <property type="entry name" value="NifU_N"/>
    <property type="match status" value="1"/>
</dbReference>